<evidence type="ECO:0000313" key="1">
    <source>
        <dbReference type="EMBL" id="QQK47252.1"/>
    </source>
</evidence>
<reference evidence="1 2" key="1">
    <citation type="submission" date="2020-08" db="EMBL/GenBank/DDBJ databases">
        <title>The completed genome sequence of the pathogenic ascomycete fungus Penicillium digitatum.</title>
        <authorList>
            <person name="Wang M."/>
        </authorList>
    </citation>
    <scope>NUCLEOTIDE SEQUENCE [LARGE SCALE GENOMIC DNA]</scope>
    <source>
        <strain evidence="1 2">PdW03</strain>
    </source>
</reference>
<dbReference type="Proteomes" id="UP000595662">
    <property type="component" value="Chromosome 5"/>
</dbReference>
<organism evidence="1 2">
    <name type="scientific">Penicillium digitatum</name>
    <name type="common">Green mold</name>
    <dbReference type="NCBI Taxonomy" id="36651"/>
    <lineage>
        <taxon>Eukaryota</taxon>
        <taxon>Fungi</taxon>
        <taxon>Dikarya</taxon>
        <taxon>Ascomycota</taxon>
        <taxon>Pezizomycotina</taxon>
        <taxon>Eurotiomycetes</taxon>
        <taxon>Eurotiomycetidae</taxon>
        <taxon>Eurotiales</taxon>
        <taxon>Aspergillaceae</taxon>
        <taxon>Penicillium</taxon>
    </lineage>
</organism>
<sequence>MAQNAFVAATLMLESPLTFRIPELLPGPLVVIALATHPAATDYDLSNVELVGRCCAVEGVVHPVNRHRACQGDHLIHQDLDNADWTSDEPQGKVDD</sequence>
<keyword evidence="1" id="KW-0436">Ligase</keyword>
<dbReference type="RefSeq" id="XP_065957822.1">
    <property type="nucleotide sequence ID" value="XM_066100095.1"/>
</dbReference>
<dbReference type="AlphaFoldDB" id="A0A7T6XUD2"/>
<dbReference type="EMBL" id="CP060778">
    <property type="protein sequence ID" value="QQK47252.1"/>
    <property type="molecule type" value="Genomic_DNA"/>
</dbReference>
<proteinExistence type="predicted"/>
<accession>A0A7T6XUD2</accession>
<dbReference type="GO" id="GO:0016874">
    <property type="term" value="F:ligase activity"/>
    <property type="evidence" value="ECO:0007669"/>
    <property type="project" value="UniProtKB-KW"/>
</dbReference>
<protein>
    <submittedName>
        <fullName evidence="1">AMP-dependent synthetase/ligase</fullName>
    </submittedName>
</protein>
<dbReference type="GeneID" id="90952343"/>
<gene>
    <name evidence="1" type="ORF">Pdw03_2150</name>
</gene>
<name>A0A7T6XUD2_PENDI</name>
<evidence type="ECO:0000313" key="2">
    <source>
        <dbReference type="Proteomes" id="UP000595662"/>
    </source>
</evidence>